<evidence type="ECO:0000313" key="1">
    <source>
        <dbReference type="EMBL" id="TQF15121.1"/>
    </source>
</evidence>
<gene>
    <name evidence="1" type="ORF">FJV41_15210</name>
</gene>
<dbReference type="AlphaFoldDB" id="A0A540X1I4"/>
<organism evidence="1 2">
    <name type="scientific">Myxococcus llanfairpwllgwyngyllgogerychwyrndrobwllllantysiliogogogochensis</name>
    <dbReference type="NCBI Taxonomy" id="2590453"/>
    <lineage>
        <taxon>Bacteria</taxon>
        <taxon>Pseudomonadati</taxon>
        <taxon>Myxococcota</taxon>
        <taxon>Myxococcia</taxon>
        <taxon>Myxococcales</taxon>
        <taxon>Cystobacterineae</taxon>
        <taxon>Myxococcaceae</taxon>
        <taxon>Myxococcus</taxon>
    </lineage>
</organism>
<keyword evidence="2" id="KW-1185">Reference proteome</keyword>
<reference evidence="1 2" key="1">
    <citation type="submission" date="2019-06" db="EMBL/GenBank/DDBJ databases">
        <authorList>
            <person name="Livingstone P."/>
            <person name="Whitworth D."/>
        </authorList>
    </citation>
    <scope>NUCLEOTIDE SEQUENCE [LARGE SCALE GENOMIC DNA]</scope>
    <source>
        <strain evidence="1 2">AM401</strain>
    </source>
</reference>
<comment type="caution">
    <text evidence="1">The sequence shown here is derived from an EMBL/GenBank/DDBJ whole genome shotgun (WGS) entry which is preliminary data.</text>
</comment>
<dbReference type="Proteomes" id="UP000315369">
    <property type="component" value="Unassembled WGS sequence"/>
</dbReference>
<evidence type="ECO:0000313" key="2">
    <source>
        <dbReference type="Proteomes" id="UP000315369"/>
    </source>
</evidence>
<dbReference type="OrthoDB" id="9801244at2"/>
<name>A0A540X1I4_9BACT</name>
<proteinExistence type="predicted"/>
<sequence>MLLSVGWVACSRPKPVPSEVAVQEDAGTQAPAVGVPGCVAYGVPQQAGVVPDELPELSGLAASVRHPGMFWAHNDSGNDFEVFAIDEAGRVRARLRLTGAEPRDVEDVAVGPCAPGEPRTCVFLADIGDNFELREQVRLFRVPEPETLGDATVPVEVLPFTYPDGSHDAEALVMDARSGRLVVLTKTRRSLGDVFALDGLSPGTVIQATKLGTLEVPGGVDRLSTAASLHPSGQRLLVRTYSRVWELRQSGATDVESLLKGALVEVPAGSQAQAEAVAYLPDGQGYFLGTEFTGQPLWRVGCR</sequence>
<protein>
    <submittedName>
        <fullName evidence="1">Uncharacterized protein</fullName>
    </submittedName>
</protein>
<dbReference type="EMBL" id="VIFM01000051">
    <property type="protein sequence ID" value="TQF15121.1"/>
    <property type="molecule type" value="Genomic_DNA"/>
</dbReference>
<accession>A0A540X1I4</accession>